<dbReference type="Proteomes" id="UP001301728">
    <property type="component" value="Unassembled WGS sequence"/>
</dbReference>
<name>A0ABU5TRC2_9CYAN</name>
<dbReference type="Pfam" id="PF08645">
    <property type="entry name" value="PNK3P"/>
    <property type="match status" value="1"/>
</dbReference>
<dbReference type="Gene3D" id="3.40.50.1000">
    <property type="entry name" value="HAD superfamily/HAD-like"/>
    <property type="match status" value="1"/>
</dbReference>
<evidence type="ECO:0000313" key="1">
    <source>
        <dbReference type="EMBL" id="MEA5517463.1"/>
    </source>
</evidence>
<dbReference type="InterPro" id="IPR013954">
    <property type="entry name" value="PNK3P"/>
</dbReference>
<comment type="caution">
    <text evidence="1">The sequence shown here is derived from an EMBL/GenBank/DDBJ whole genome shotgun (WGS) entry which is preliminary data.</text>
</comment>
<proteinExistence type="predicted"/>
<evidence type="ECO:0000313" key="2">
    <source>
        <dbReference type="Proteomes" id="UP001301728"/>
    </source>
</evidence>
<gene>
    <name evidence="1" type="ORF">VB854_00730</name>
</gene>
<dbReference type="EMBL" id="JAYGHT010000001">
    <property type="protein sequence ID" value="MEA5517463.1"/>
    <property type="molecule type" value="Genomic_DNA"/>
</dbReference>
<dbReference type="InterPro" id="IPR036412">
    <property type="entry name" value="HAD-like_sf"/>
</dbReference>
<dbReference type="InterPro" id="IPR023214">
    <property type="entry name" value="HAD_sf"/>
</dbReference>
<dbReference type="RefSeq" id="WP_323220230.1">
    <property type="nucleotide sequence ID" value="NZ_JAYGHT010000001.1"/>
</dbReference>
<sequence length="191" mass="21793">MIKALLVDCMGTLTTTLSGQPFPQHSHDLQPLAGVTDAIAYFYRSGWKIIAHSNQDQINHPTTPQSLEAVQQQVVYTLQLFPAISKVYFSDWTGEYCWSVELDFSVQNKVQIIQTQYQRSDFLNLSRPGQQHYDSFRKPGAGMLRLALLQLTDDPQEVWVISNHAVDRDAAIAAKVNFCPTPTWLKRYKEF</sequence>
<keyword evidence="2" id="KW-1185">Reference proteome</keyword>
<organism evidence="1 2">
    <name type="scientific">Limnoraphis robusta CCNP1315</name>
    <dbReference type="NCBI Taxonomy" id="3110306"/>
    <lineage>
        <taxon>Bacteria</taxon>
        <taxon>Bacillati</taxon>
        <taxon>Cyanobacteriota</taxon>
        <taxon>Cyanophyceae</taxon>
        <taxon>Oscillatoriophycideae</taxon>
        <taxon>Oscillatoriales</taxon>
        <taxon>Sirenicapillariaceae</taxon>
        <taxon>Limnoraphis</taxon>
    </lineage>
</organism>
<dbReference type="SUPFAM" id="SSF56784">
    <property type="entry name" value="HAD-like"/>
    <property type="match status" value="1"/>
</dbReference>
<protein>
    <submittedName>
        <fullName evidence="1">Uncharacterized protein</fullName>
    </submittedName>
</protein>
<reference evidence="1 2" key="1">
    <citation type="submission" date="2023-12" db="EMBL/GenBank/DDBJ databases">
        <title>Baltic Sea Cyanobacteria.</title>
        <authorList>
            <person name="Delbaje E."/>
            <person name="Fewer D.P."/>
            <person name="Shishido T.K."/>
        </authorList>
    </citation>
    <scope>NUCLEOTIDE SEQUENCE [LARGE SCALE GENOMIC DNA]</scope>
    <source>
        <strain evidence="1 2">CCNP 1315</strain>
    </source>
</reference>
<accession>A0ABU5TRC2</accession>